<evidence type="ECO:0000256" key="1">
    <source>
        <dbReference type="ARBA" id="ARBA00023125"/>
    </source>
</evidence>
<evidence type="ECO:0000256" key="3">
    <source>
        <dbReference type="PROSITE-ProRule" id="PRU00267"/>
    </source>
</evidence>
<dbReference type="InterPro" id="IPR036910">
    <property type="entry name" value="HMG_box_dom_sf"/>
</dbReference>
<feature type="compositionally biased region" description="Low complexity" evidence="4">
    <location>
        <begin position="179"/>
        <end position="188"/>
    </location>
</feature>
<accession>A0ABQ8WD05</accession>
<keyword evidence="2 3" id="KW-0539">Nucleus</keyword>
<dbReference type="Proteomes" id="UP001220256">
    <property type="component" value="Unassembled WGS sequence"/>
</dbReference>
<comment type="caution">
    <text evidence="6">The sequence shown here is derived from an EMBL/GenBank/DDBJ whole genome shotgun (WGS) entry which is preliminary data.</text>
</comment>
<evidence type="ECO:0000313" key="7">
    <source>
        <dbReference type="Proteomes" id="UP001220256"/>
    </source>
</evidence>
<dbReference type="CDD" id="cd01389">
    <property type="entry name" value="HMG-box_ROX1-like"/>
    <property type="match status" value="1"/>
</dbReference>
<keyword evidence="7" id="KW-1185">Reference proteome</keyword>
<dbReference type="InterPro" id="IPR051356">
    <property type="entry name" value="SOX/SOX-like_TF"/>
</dbReference>
<dbReference type="SUPFAM" id="SSF47095">
    <property type="entry name" value="HMG-box"/>
    <property type="match status" value="1"/>
</dbReference>
<sequence>MVSTKRAVRKISLSIPQHRLPRTPQKTTEFRLSTQKRHTLWWEDISSNAALPLNIPLSQSTRHMTNIPVEDMAKWVHRPLGDRKREEKAYGKVLRPRNCFILYKSAYARRIESALRKKDHSAVSAIAGRSWNMETPEVRQKFKVLAHIERQGHAEAHPEYRFTPLKRRRSQVTKDSSPDIEIPSPSVSTDQGPQPQDTTNTLLTSEATWWLQSGSFWVSAQEEFVFDCSSDLFELHST</sequence>
<dbReference type="EMBL" id="JAPVEB010000004">
    <property type="protein sequence ID" value="KAJ5264526.1"/>
    <property type="molecule type" value="Genomic_DNA"/>
</dbReference>
<protein>
    <recommendedName>
        <fullName evidence="5">HMG box domain-containing protein</fullName>
    </recommendedName>
</protein>
<dbReference type="Gene3D" id="1.10.30.10">
    <property type="entry name" value="High mobility group box domain"/>
    <property type="match status" value="1"/>
</dbReference>
<evidence type="ECO:0000259" key="5">
    <source>
        <dbReference type="PROSITE" id="PS50118"/>
    </source>
</evidence>
<evidence type="ECO:0000313" key="6">
    <source>
        <dbReference type="EMBL" id="KAJ5264526.1"/>
    </source>
</evidence>
<organism evidence="6 7">
    <name type="scientific">Penicillium chrysogenum</name>
    <name type="common">Penicillium notatum</name>
    <dbReference type="NCBI Taxonomy" id="5076"/>
    <lineage>
        <taxon>Eukaryota</taxon>
        <taxon>Fungi</taxon>
        <taxon>Dikarya</taxon>
        <taxon>Ascomycota</taxon>
        <taxon>Pezizomycotina</taxon>
        <taxon>Eurotiomycetes</taxon>
        <taxon>Eurotiomycetidae</taxon>
        <taxon>Eurotiales</taxon>
        <taxon>Aspergillaceae</taxon>
        <taxon>Penicillium</taxon>
        <taxon>Penicillium chrysogenum species complex</taxon>
    </lineage>
</organism>
<dbReference type="SMART" id="SM00398">
    <property type="entry name" value="HMG"/>
    <property type="match status" value="1"/>
</dbReference>
<feature type="region of interest" description="Disordered" evidence="4">
    <location>
        <begin position="155"/>
        <end position="200"/>
    </location>
</feature>
<dbReference type="PANTHER" id="PTHR45789">
    <property type="entry name" value="FI18025P1"/>
    <property type="match status" value="1"/>
</dbReference>
<dbReference type="PROSITE" id="PS50118">
    <property type="entry name" value="HMG_BOX_2"/>
    <property type="match status" value="1"/>
</dbReference>
<reference evidence="6 7" key="1">
    <citation type="journal article" date="2023" name="IMA Fungus">
        <title>Comparative genomic study of the Penicillium genus elucidates a diverse pangenome and 15 lateral gene transfer events.</title>
        <authorList>
            <person name="Petersen C."/>
            <person name="Sorensen T."/>
            <person name="Nielsen M.R."/>
            <person name="Sondergaard T.E."/>
            <person name="Sorensen J.L."/>
            <person name="Fitzpatrick D.A."/>
            <person name="Frisvad J.C."/>
            <person name="Nielsen K.L."/>
        </authorList>
    </citation>
    <scope>NUCLEOTIDE SEQUENCE [LARGE SCALE GENOMIC DNA]</scope>
    <source>
        <strain evidence="6 7">IBT 3361</strain>
    </source>
</reference>
<dbReference type="InterPro" id="IPR009071">
    <property type="entry name" value="HMG_box_dom"/>
</dbReference>
<gene>
    <name evidence="6" type="ORF">N7505_007319</name>
</gene>
<dbReference type="PANTHER" id="PTHR45789:SF2">
    <property type="entry name" value="FI18025P1"/>
    <property type="match status" value="1"/>
</dbReference>
<keyword evidence="1 3" id="KW-0238">DNA-binding</keyword>
<feature type="domain" description="HMG box" evidence="5">
    <location>
        <begin position="93"/>
        <end position="161"/>
    </location>
</feature>
<name>A0ABQ8WD05_PENCH</name>
<proteinExistence type="predicted"/>
<evidence type="ECO:0000256" key="2">
    <source>
        <dbReference type="ARBA" id="ARBA00023242"/>
    </source>
</evidence>
<dbReference type="Pfam" id="PF00505">
    <property type="entry name" value="HMG_box"/>
    <property type="match status" value="1"/>
</dbReference>
<feature type="DNA-binding region" description="HMG box" evidence="3">
    <location>
        <begin position="93"/>
        <end position="161"/>
    </location>
</feature>
<evidence type="ECO:0000256" key="4">
    <source>
        <dbReference type="SAM" id="MobiDB-lite"/>
    </source>
</evidence>
<feature type="compositionally biased region" description="Polar residues" evidence="4">
    <location>
        <begin position="189"/>
        <end position="200"/>
    </location>
</feature>